<organism evidence="3 4">
    <name type="scientific">Pseudomonas citronellolis</name>
    <dbReference type="NCBI Taxonomy" id="53408"/>
    <lineage>
        <taxon>Bacteria</taxon>
        <taxon>Pseudomonadati</taxon>
        <taxon>Pseudomonadota</taxon>
        <taxon>Gammaproteobacteria</taxon>
        <taxon>Pseudomonadales</taxon>
        <taxon>Pseudomonadaceae</taxon>
        <taxon>Pseudomonas</taxon>
    </lineage>
</organism>
<proteinExistence type="predicted"/>
<keyword evidence="1" id="KW-1133">Transmembrane helix</keyword>
<dbReference type="InterPro" id="IPR000045">
    <property type="entry name" value="Prepilin_IV_endopep_pep"/>
</dbReference>
<dbReference type="Pfam" id="PF01478">
    <property type="entry name" value="Peptidase_A24"/>
    <property type="match status" value="1"/>
</dbReference>
<name>A0AAQ1QY59_9PSED</name>
<comment type="caution">
    <text evidence="3">The sequence shown here is derived from an EMBL/GenBank/DDBJ whole genome shotgun (WGS) entry which is preliminary data.</text>
</comment>
<evidence type="ECO:0000256" key="1">
    <source>
        <dbReference type="SAM" id="Phobius"/>
    </source>
</evidence>
<feature type="transmembrane region" description="Helical" evidence="1">
    <location>
        <begin position="54"/>
        <end position="75"/>
    </location>
</feature>
<keyword evidence="1" id="KW-0812">Transmembrane</keyword>
<dbReference type="Gene3D" id="1.20.120.1220">
    <property type="match status" value="1"/>
</dbReference>
<keyword evidence="1" id="KW-0472">Membrane</keyword>
<evidence type="ECO:0000313" key="4">
    <source>
        <dbReference type="Proteomes" id="UP000183385"/>
    </source>
</evidence>
<dbReference type="GO" id="GO:0016020">
    <property type="term" value="C:membrane"/>
    <property type="evidence" value="ECO:0007669"/>
    <property type="project" value="InterPro"/>
</dbReference>
<feature type="transmembrane region" description="Helical" evidence="1">
    <location>
        <begin position="95"/>
        <end position="117"/>
    </location>
</feature>
<evidence type="ECO:0000259" key="2">
    <source>
        <dbReference type="Pfam" id="PF01478"/>
    </source>
</evidence>
<evidence type="ECO:0000313" key="3">
    <source>
        <dbReference type="EMBL" id="SFD40674.1"/>
    </source>
</evidence>
<keyword evidence="4" id="KW-1185">Reference proteome</keyword>
<protein>
    <submittedName>
        <fullName evidence="3">Prepilin peptidase CpaA</fullName>
    </submittedName>
</protein>
<accession>A0AAQ1QY59</accession>
<gene>
    <name evidence="3" type="ORF">SAMN05216577_1255</name>
</gene>
<dbReference type="RefSeq" id="WP_074982944.1">
    <property type="nucleotide sequence ID" value="NZ_CP101752.1"/>
</dbReference>
<feature type="transmembrane region" description="Helical" evidence="1">
    <location>
        <begin position="24"/>
        <end position="42"/>
    </location>
</feature>
<dbReference type="AlphaFoldDB" id="A0AAQ1QY59"/>
<dbReference type="EMBL" id="FOLS01000025">
    <property type="protein sequence ID" value="SFD40674.1"/>
    <property type="molecule type" value="Genomic_DNA"/>
</dbReference>
<sequence>MLATWMLLGWLAACAYQDLRRRKVDNLLTLGGLAAATAYLYLHGHSLTQHSVAAALAAAALGLGLSLPGYLLGKLGAADVKLLAALGLASDPDTLLYSLGLACLATLLLMLGSRLSIDSHRLPQPVVARLKSFDVSRSKSFPFVFSIFTGYLLQLAFT</sequence>
<dbReference type="GO" id="GO:0004190">
    <property type="term" value="F:aspartic-type endopeptidase activity"/>
    <property type="evidence" value="ECO:0007669"/>
    <property type="project" value="InterPro"/>
</dbReference>
<reference evidence="3 4" key="1">
    <citation type="submission" date="2016-10" db="EMBL/GenBank/DDBJ databases">
        <authorList>
            <person name="Varghese N."/>
            <person name="Submissions S."/>
        </authorList>
    </citation>
    <scope>NUCLEOTIDE SEQUENCE [LARGE SCALE GENOMIC DNA]</scope>
    <source>
        <strain evidence="3 4">LMG 18378</strain>
    </source>
</reference>
<dbReference type="Proteomes" id="UP000183385">
    <property type="component" value="Unassembled WGS sequence"/>
</dbReference>
<feature type="transmembrane region" description="Helical" evidence="1">
    <location>
        <begin position="138"/>
        <end position="157"/>
    </location>
</feature>
<feature type="domain" description="Prepilin type IV endopeptidase peptidase" evidence="2">
    <location>
        <begin position="6"/>
        <end position="110"/>
    </location>
</feature>